<reference evidence="9 10" key="1">
    <citation type="submission" date="2019-12" db="EMBL/GenBank/DDBJ databases">
        <authorList>
            <person name="Yuan C.-G."/>
        </authorList>
    </citation>
    <scope>NUCLEOTIDE SEQUENCE [LARGE SCALE GENOMIC DNA]</scope>
    <source>
        <strain evidence="9 10">KCTC 23863</strain>
    </source>
</reference>
<sequence>MRVIELFCGAGGMGLGLTQAGFKIQKAYDNWQPALDVHRANLSPWLAPLTGDSHVRVSDLGDLTRAAPDIADLKPEMIAGGPPCVEFSRAKRNRKEGKLADLTAAFAVIIGVTRPRYFVMENVVDAQKSDAYSRARSIFKFAGYGLTESVLKASFYQVGQARTRLIVVGCMGEVDGFLDEHLNDLKSPRPMTVGDVLGADFGVDFGDGRGKLYWSGPGGKSSPGTRRVDWPSPTILRSTPWAPGKNYLPRRGDVDDVWRLPVPTRTQFARLQGFPETWDWDPCGGKTKFARMLANSVPPPLARAVGQCVMAHSRGERPAIKREIPFHFEEWLQEQGFPTQRIYDTKAAYRTVQQYLGPATQAPLETAIALLDRIPAVASASPQRKSNLKKALRLYDECVFDLIKRGLPPFETQHYDIPEDNGDPPDEDGWVTISPKKKRRSAQSN</sequence>
<name>A0A7X3MNQ3_9HYPH</name>
<feature type="region of interest" description="Disordered" evidence="8">
    <location>
        <begin position="413"/>
        <end position="445"/>
    </location>
</feature>
<dbReference type="PANTHER" id="PTHR10629:SF52">
    <property type="entry name" value="DNA (CYTOSINE-5)-METHYLTRANSFERASE 1"/>
    <property type="match status" value="1"/>
</dbReference>
<accession>A0A7X3MNQ3</accession>
<dbReference type="InterPro" id="IPR050390">
    <property type="entry name" value="C5-Methyltransferase"/>
</dbReference>
<dbReference type="GO" id="GO:0009307">
    <property type="term" value="P:DNA restriction-modification system"/>
    <property type="evidence" value="ECO:0007669"/>
    <property type="project" value="UniProtKB-KW"/>
</dbReference>
<feature type="compositionally biased region" description="Basic residues" evidence="8">
    <location>
        <begin position="435"/>
        <end position="445"/>
    </location>
</feature>
<proteinExistence type="inferred from homology"/>
<feature type="compositionally biased region" description="Acidic residues" evidence="8">
    <location>
        <begin position="418"/>
        <end position="429"/>
    </location>
</feature>
<feature type="active site" evidence="7">
    <location>
        <position position="84"/>
    </location>
</feature>
<evidence type="ECO:0000256" key="2">
    <source>
        <dbReference type="ARBA" id="ARBA00022603"/>
    </source>
</evidence>
<dbReference type="Proteomes" id="UP000436483">
    <property type="component" value="Unassembled WGS sequence"/>
</dbReference>
<evidence type="ECO:0000256" key="5">
    <source>
        <dbReference type="ARBA" id="ARBA00022747"/>
    </source>
</evidence>
<dbReference type="PANTHER" id="PTHR10629">
    <property type="entry name" value="CYTOSINE-SPECIFIC METHYLTRANSFERASE"/>
    <property type="match status" value="1"/>
</dbReference>
<dbReference type="InterPro" id="IPR029063">
    <property type="entry name" value="SAM-dependent_MTases_sf"/>
</dbReference>
<reference evidence="9 10" key="2">
    <citation type="submission" date="2020-01" db="EMBL/GenBank/DDBJ databases">
        <title>Microvirga sp. nov., an arsenate reduction bacterium isolated from Tibet hotspring sediments.</title>
        <authorList>
            <person name="Xian W.-D."/>
            <person name="Li W.-J."/>
        </authorList>
    </citation>
    <scope>NUCLEOTIDE SEQUENCE [LARGE SCALE GENOMIC DNA]</scope>
    <source>
        <strain evidence="9 10">KCTC 23863</strain>
    </source>
</reference>
<protein>
    <recommendedName>
        <fullName evidence="1">DNA (cytosine-5-)-methyltransferase</fullName>
        <ecNumber evidence="1">2.1.1.37</ecNumber>
    </recommendedName>
</protein>
<evidence type="ECO:0000256" key="3">
    <source>
        <dbReference type="ARBA" id="ARBA00022679"/>
    </source>
</evidence>
<keyword evidence="2 7" id="KW-0489">Methyltransferase</keyword>
<dbReference type="RefSeq" id="WP_160883056.1">
    <property type="nucleotide sequence ID" value="NZ_WURB01000002.1"/>
</dbReference>
<gene>
    <name evidence="9" type="ORF">GR328_03000</name>
</gene>
<evidence type="ECO:0000256" key="4">
    <source>
        <dbReference type="ARBA" id="ARBA00022691"/>
    </source>
</evidence>
<keyword evidence="5" id="KW-0680">Restriction system</keyword>
<keyword evidence="10" id="KW-1185">Reference proteome</keyword>
<dbReference type="Gene3D" id="3.40.50.150">
    <property type="entry name" value="Vaccinia Virus protein VP39"/>
    <property type="match status" value="1"/>
</dbReference>
<dbReference type="GO" id="GO:0003677">
    <property type="term" value="F:DNA binding"/>
    <property type="evidence" value="ECO:0007669"/>
    <property type="project" value="TreeGrafter"/>
</dbReference>
<evidence type="ECO:0000256" key="8">
    <source>
        <dbReference type="SAM" id="MobiDB-lite"/>
    </source>
</evidence>
<dbReference type="GO" id="GO:0044027">
    <property type="term" value="P:negative regulation of gene expression via chromosomal CpG island methylation"/>
    <property type="evidence" value="ECO:0007669"/>
    <property type="project" value="TreeGrafter"/>
</dbReference>
<organism evidence="9 10">
    <name type="scientific">Microvirga makkahensis</name>
    <dbReference type="NCBI Taxonomy" id="1128670"/>
    <lineage>
        <taxon>Bacteria</taxon>
        <taxon>Pseudomonadati</taxon>
        <taxon>Pseudomonadota</taxon>
        <taxon>Alphaproteobacteria</taxon>
        <taxon>Hyphomicrobiales</taxon>
        <taxon>Methylobacteriaceae</taxon>
        <taxon>Microvirga</taxon>
    </lineage>
</organism>
<comment type="similarity">
    <text evidence="7">Belongs to the class I-like SAM-binding methyltransferase superfamily. C5-methyltransferase family.</text>
</comment>
<dbReference type="OrthoDB" id="9813719at2"/>
<dbReference type="PROSITE" id="PS00094">
    <property type="entry name" value="C5_MTASE_1"/>
    <property type="match status" value="1"/>
</dbReference>
<evidence type="ECO:0000313" key="10">
    <source>
        <dbReference type="Proteomes" id="UP000436483"/>
    </source>
</evidence>
<dbReference type="Pfam" id="PF00145">
    <property type="entry name" value="DNA_methylase"/>
    <property type="match status" value="1"/>
</dbReference>
<evidence type="ECO:0000256" key="6">
    <source>
        <dbReference type="ARBA" id="ARBA00047422"/>
    </source>
</evidence>
<keyword evidence="3 7" id="KW-0808">Transferase</keyword>
<dbReference type="InterPro" id="IPR001525">
    <property type="entry name" value="C5_MeTfrase"/>
</dbReference>
<dbReference type="Gene3D" id="3.90.120.10">
    <property type="entry name" value="DNA Methylase, subunit A, domain 2"/>
    <property type="match status" value="1"/>
</dbReference>
<evidence type="ECO:0000313" key="9">
    <source>
        <dbReference type="EMBL" id="MXQ10441.1"/>
    </source>
</evidence>
<comment type="catalytic activity">
    <reaction evidence="6">
        <text>a 2'-deoxycytidine in DNA + S-adenosyl-L-methionine = a 5-methyl-2'-deoxycytidine in DNA + S-adenosyl-L-homocysteine + H(+)</text>
        <dbReference type="Rhea" id="RHEA:13681"/>
        <dbReference type="Rhea" id="RHEA-COMP:11369"/>
        <dbReference type="Rhea" id="RHEA-COMP:11370"/>
        <dbReference type="ChEBI" id="CHEBI:15378"/>
        <dbReference type="ChEBI" id="CHEBI:57856"/>
        <dbReference type="ChEBI" id="CHEBI:59789"/>
        <dbReference type="ChEBI" id="CHEBI:85452"/>
        <dbReference type="ChEBI" id="CHEBI:85454"/>
        <dbReference type="EC" id="2.1.1.37"/>
    </reaction>
</comment>
<dbReference type="PROSITE" id="PS51679">
    <property type="entry name" value="SAM_MT_C5"/>
    <property type="match status" value="1"/>
</dbReference>
<dbReference type="SUPFAM" id="SSF53335">
    <property type="entry name" value="S-adenosyl-L-methionine-dependent methyltransferases"/>
    <property type="match status" value="1"/>
</dbReference>
<dbReference type="EC" id="2.1.1.37" evidence="1"/>
<dbReference type="GO" id="GO:0003886">
    <property type="term" value="F:DNA (cytosine-5-)-methyltransferase activity"/>
    <property type="evidence" value="ECO:0007669"/>
    <property type="project" value="UniProtKB-EC"/>
</dbReference>
<dbReference type="PRINTS" id="PR00105">
    <property type="entry name" value="C5METTRFRASE"/>
</dbReference>
<dbReference type="GO" id="GO:0032259">
    <property type="term" value="P:methylation"/>
    <property type="evidence" value="ECO:0007669"/>
    <property type="project" value="UniProtKB-KW"/>
</dbReference>
<keyword evidence="4 7" id="KW-0949">S-adenosyl-L-methionine</keyword>
<dbReference type="EMBL" id="WURB01000002">
    <property type="protein sequence ID" value="MXQ10441.1"/>
    <property type="molecule type" value="Genomic_DNA"/>
</dbReference>
<evidence type="ECO:0000256" key="1">
    <source>
        <dbReference type="ARBA" id="ARBA00011975"/>
    </source>
</evidence>
<evidence type="ECO:0000256" key="7">
    <source>
        <dbReference type="PROSITE-ProRule" id="PRU01016"/>
    </source>
</evidence>
<dbReference type="InterPro" id="IPR018117">
    <property type="entry name" value="C5_DNA_meth_AS"/>
</dbReference>
<comment type="caution">
    <text evidence="9">The sequence shown here is derived from an EMBL/GenBank/DDBJ whole genome shotgun (WGS) entry which is preliminary data.</text>
</comment>
<dbReference type="AlphaFoldDB" id="A0A7X3MNQ3"/>